<organism evidence="8 9">
    <name type="scientific">Penicillium chermesinum</name>
    <dbReference type="NCBI Taxonomy" id="63820"/>
    <lineage>
        <taxon>Eukaryota</taxon>
        <taxon>Fungi</taxon>
        <taxon>Dikarya</taxon>
        <taxon>Ascomycota</taxon>
        <taxon>Pezizomycotina</taxon>
        <taxon>Eurotiomycetes</taxon>
        <taxon>Eurotiomycetidae</taxon>
        <taxon>Eurotiales</taxon>
        <taxon>Aspergillaceae</taxon>
        <taxon>Penicillium</taxon>
    </lineage>
</organism>
<dbReference type="GO" id="GO:0000981">
    <property type="term" value="F:DNA-binding transcription factor activity, RNA polymerase II-specific"/>
    <property type="evidence" value="ECO:0007669"/>
    <property type="project" value="InterPro"/>
</dbReference>
<protein>
    <recommendedName>
        <fullName evidence="7">Zn(2)-C6 fungal-type domain-containing protein</fullName>
    </recommendedName>
</protein>
<evidence type="ECO:0000256" key="6">
    <source>
        <dbReference type="SAM" id="MobiDB-lite"/>
    </source>
</evidence>
<evidence type="ECO:0000256" key="4">
    <source>
        <dbReference type="ARBA" id="ARBA00023163"/>
    </source>
</evidence>
<dbReference type="RefSeq" id="XP_058333796.1">
    <property type="nucleotide sequence ID" value="XM_058470655.1"/>
</dbReference>
<comment type="subcellular location">
    <subcellularLocation>
        <location evidence="1">Nucleus</location>
    </subcellularLocation>
</comment>
<keyword evidence="3" id="KW-0238">DNA-binding</keyword>
<reference evidence="8" key="1">
    <citation type="submission" date="2022-11" db="EMBL/GenBank/DDBJ databases">
        <authorList>
            <person name="Petersen C."/>
        </authorList>
    </citation>
    <scope>NUCLEOTIDE SEQUENCE</scope>
    <source>
        <strain evidence="8">IBT 19713</strain>
    </source>
</reference>
<keyword evidence="9" id="KW-1185">Reference proteome</keyword>
<name>A0A9W9PGN5_9EURO</name>
<evidence type="ECO:0000313" key="8">
    <source>
        <dbReference type="EMBL" id="KAJ5246375.1"/>
    </source>
</evidence>
<feature type="compositionally biased region" description="Polar residues" evidence="6">
    <location>
        <begin position="86"/>
        <end position="96"/>
    </location>
</feature>
<feature type="region of interest" description="Disordered" evidence="6">
    <location>
        <begin position="73"/>
        <end position="113"/>
    </location>
</feature>
<dbReference type="GO" id="GO:0005634">
    <property type="term" value="C:nucleus"/>
    <property type="evidence" value="ECO:0007669"/>
    <property type="project" value="UniProtKB-SubCell"/>
</dbReference>
<dbReference type="OrthoDB" id="4159781at2759"/>
<evidence type="ECO:0000259" key="7">
    <source>
        <dbReference type="PROSITE" id="PS50048"/>
    </source>
</evidence>
<dbReference type="PROSITE" id="PS50048">
    <property type="entry name" value="ZN2_CY6_FUNGAL_2"/>
    <property type="match status" value="1"/>
</dbReference>
<feature type="domain" description="Zn(2)-C6 fungal-type" evidence="7">
    <location>
        <begin position="14"/>
        <end position="45"/>
    </location>
</feature>
<dbReference type="EMBL" id="JAPQKS010000002">
    <property type="protein sequence ID" value="KAJ5246375.1"/>
    <property type="molecule type" value="Genomic_DNA"/>
</dbReference>
<dbReference type="PANTHER" id="PTHR31001">
    <property type="entry name" value="UNCHARACTERIZED TRANSCRIPTIONAL REGULATORY PROTEIN"/>
    <property type="match status" value="1"/>
</dbReference>
<dbReference type="PROSITE" id="PS00463">
    <property type="entry name" value="ZN2_CY6_FUNGAL_1"/>
    <property type="match status" value="1"/>
</dbReference>
<dbReference type="GO" id="GO:0008270">
    <property type="term" value="F:zinc ion binding"/>
    <property type="evidence" value="ECO:0007669"/>
    <property type="project" value="InterPro"/>
</dbReference>
<dbReference type="Proteomes" id="UP001150941">
    <property type="component" value="Unassembled WGS sequence"/>
</dbReference>
<dbReference type="SMART" id="SM00066">
    <property type="entry name" value="GAL4"/>
    <property type="match status" value="1"/>
</dbReference>
<evidence type="ECO:0000256" key="1">
    <source>
        <dbReference type="ARBA" id="ARBA00004123"/>
    </source>
</evidence>
<dbReference type="GeneID" id="83197958"/>
<evidence type="ECO:0000313" key="9">
    <source>
        <dbReference type="Proteomes" id="UP001150941"/>
    </source>
</evidence>
<evidence type="ECO:0000256" key="2">
    <source>
        <dbReference type="ARBA" id="ARBA00023015"/>
    </source>
</evidence>
<keyword evidence="2" id="KW-0805">Transcription regulation</keyword>
<dbReference type="GO" id="GO:0003677">
    <property type="term" value="F:DNA binding"/>
    <property type="evidence" value="ECO:0007669"/>
    <property type="project" value="UniProtKB-KW"/>
</dbReference>
<gene>
    <name evidence="8" type="ORF">N7468_001358</name>
</gene>
<keyword evidence="4" id="KW-0804">Transcription</keyword>
<reference evidence="8" key="2">
    <citation type="journal article" date="2023" name="IMA Fungus">
        <title>Comparative genomic study of the Penicillium genus elucidates a diverse pangenome and 15 lateral gene transfer events.</title>
        <authorList>
            <person name="Petersen C."/>
            <person name="Sorensen T."/>
            <person name="Nielsen M.R."/>
            <person name="Sondergaard T.E."/>
            <person name="Sorensen J.L."/>
            <person name="Fitzpatrick D.A."/>
            <person name="Frisvad J.C."/>
            <person name="Nielsen K.L."/>
        </authorList>
    </citation>
    <scope>NUCLEOTIDE SEQUENCE</scope>
    <source>
        <strain evidence="8">IBT 19713</strain>
    </source>
</reference>
<dbReference type="SUPFAM" id="SSF57701">
    <property type="entry name" value="Zn2/Cys6 DNA-binding domain"/>
    <property type="match status" value="1"/>
</dbReference>
<accession>A0A9W9PGN5</accession>
<evidence type="ECO:0000256" key="3">
    <source>
        <dbReference type="ARBA" id="ARBA00023125"/>
    </source>
</evidence>
<dbReference type="InterPro" id="IPR001138">
    <property type="entry name" value="Zn2Cys6_DnaBD"/>
</dbReference>
<dbReference type="Gene3D" id="4.10.240.10">
    <property type="entry name" value="Zn(2)-C6 fungal-type DNA-binding domain"/>
    <property type="match status" value="1"/>
</dbReference>
<comment type="caution">
    <text evidence="8">The sequence shown here is derived from an EMBL/GenBank/DDBJ whole genome shotgun (WGS) entry which is preliminary data.</text>
</comment>
<keyword evidence="5" id="KW-0539">Nucleus</keyword>
<dbReference type="CDD" id="cd00067">
    <property type="entry name" value="GAL4"/>
    <property type="match status" value="1"/>
</dbReference>
<sequence length="393" mass="42020">MAPDAKPKNRPQQSCLKCRERKIKCDRSIPCSACTSRGLETECVYLTTPEDRAHISQAEIIERLRREVAQLRTQLTQTPPRGPSPKRNSNAGSHNWTPYARPQDSKSKSPDVLYGASGAPFGYNAAAVHGAGPGSAPEGQLLRICQRGAVASPGSTESDSGVGVGVGGMSQPVYQAGAGFTMSSPNLTGDIPTSHCPPGDMTALAPGENPNPMPMQGAQVYTHPAPQPYPMNEGVPAPYMNNEYPTHDQHYHEKYQNMMNDYEARAFHSQWGQQQFIAAPPLSDSAYYSSSPPAPFIGGYAPKHQGADVQPPSAAPQFVDQNTRSSISSMAQSVPSPWKGEGKQELLETLFRTIGSCSEENVAQVVQVVRNSATPEDAVSGICQVLGIGGSAR</sequence>
<dbReference type="InterPro" id="IPR050613">
    <property type="entry name" value="Sec_Metabolite_Reg"/>
</dbReference>
<evidence type="ECO:0000256" key="5">
    <source>
        <dbReference type="ARBA" id="ARBA00023242"/>
    </source>
</evidence>
<dbReference type="AlphaFoldDB" id="A0A9W9PGN5"/>
<dbReference type="InterPro" id="IPR036864">
    <property type="entry name" value="Zn2-C6_fun-type_DNA-bd_sf"/>
</dbReference>
<dbReference type="Pfam" id="PF00172">
    <property type="entry name" value="Zn_clus"/>
    <property type="match status" value="1"/>
</dbReference>
<proteinExistence type="predicted"/>